<dbReference type="PROSITE" id="PS51257">
    <property type="entry name" value="PROKAR_LIPOPROTEIN"/>
    <property type="match status" value="1"/>
</dbReference>
<feature type="region of interest" description="Disordered" evidence="1">
    <location>
        <begin position="281"/>
        <end position="300"/>
    </location>
</feature>
<feature type="signal peptide" evidence="2">
    <location>
        <begin position="1"/>
        <end position="25"/>
    </location>
</feature>
<organism evidence="3">
    <name type="scientific">Eiseniibacteriota bacterium</name>
    <dbReference type="NCBI Taxonomy" id="2212470"/>
    <lineage>
        <taxon>Bacteria</taxon>
        <taxon>Candidatus Eiseniibacteriota</taxon>
    </lineage>
</organism>
<comment type="caution">
    <text evidence="3">The sequence shown here is derived from an EMBL/GenBank/DDBJ whole genome shotgun (WGS) entry which is preliminary data.</text>
</comment>
<proteinExistence type="predicted"/>
<dbReference type="EMBL" id="DSQF01000016">
    <property type="protein sequence ID" value="HGZ43261.1"/>
    <property type="molecule type" value="Genomic_DNA"/>
</dbReference>
<gene>
    <name evidence="3" type="ORF">ENR23_07525</name>
</gene>
<evidence type="ECO:0000256" key="2">
    <source>
        <dbReference type="SAM" id="SignalP"/>
    </source>
</evidence>
<keyword evidence="2" id="KW-0732">Signal</keyword>
<evidence type="ECO:0000313" key="3">
    <source>
        <dbReference type="EMBL" id="HGZ43261.1"/>
    </source>
</evidence>
<reference evidence="3" key="1">
    <citation type="journal article" date="2020" name="mSystems">
        <title>Genome- and Community-Level Interaction Insights into Carbon Utilization and Element Cycling Functions of Hydrothermarchaeota in Hydrothermal Sediment.</title>
        <authorList>
            <person name="Zhou Z."/>
            <person name="Liu Y."/>
            <person name="Xu W."/>
            <person name="Pan J."/>
            <person name="Luo Z.H."/>
            <person name="Li M."/>
        </authorList>
    </citation>
    <scope>NUCLEOTIDE SEQUENCE [LARGE SCALE GENOMIC DNA]</scope>
    <source>
        <strain evidence="3">SpSt-381</strain>
    </source>
</reference>
<accession>A0A832I1Y6</accession>
<name>A0A832I1Y6_UNCEI</name>
<sequence length="300" mass="33166">MRRAIHLAVVVACALAACAPRPALAQKKTVDIVNAIGLVDYGHPPDFRVGTWARYHTVGASERGMKNDYTMTVLVGGEERFWGDDGFWLETQTEQVGKSPQAIATLMSYSIFQDSLPLLRMQAYMRKTTQGLDEDGNPIVTVVRRPPTTLKSRTPFEAGQTWEVDTLGADTVHAAGRVFDVVKVRIRNASAQTLDMADSSYNNVIEEIRTVYMSPQVPLTHIVREDIQTTISREAWRVGRSQDKVVRILDVSRGSARLLAFGEGLEAKVVPERFRKSLAAQFPPRASAAPAKRAASSARR</sequence>
<protein>
    <recommendedName>
        <fullName evidence="4">DUF3108 domain-containing protein</fullName>
    </recommendedName>
</protein>
<feature type="chain" id="PRO_5032932171" description="DUF3108 domain-containing protein" evidence="2">
    <location>
        <begin position="26"/>
        <end position="300"/>
    </location>
</feature>
<feature type="compositionally biased region" description="Low complexity" evidence="1">
    <location>
        <begin position="283"/>
        <end position="300"/>
    </location>
</feature>
<dbReference type="AlphaFoldDB" id="A0A832I1Y6"/>
<evidence type="ECO:0000256" key="1">
    <source>
        <dbReference type="SAM" id="MobiDB-lite"/>
    </source>
</evidence>
<evidence type="ECO:0008006" key="4">
    <source>
        <dbReference type="Google" id="ProtNLM"/>
    </source>
</evidence>